<feature type="coiled-coil region" evidence="2">
    <location>
        <begin position="8"/>
        <end position="42"/>
    </location>
</feature>
<evidence type="ECO:0000256" key="1">
    <source>
        <dbReference type="HAMAP-Rule" id="MF_00797"/>
    </source>
</evidence>
<dbReference type="Pfam" id="PF10073">
    <property type="entry name" value="GapR_DNA-bd"/>
    <property type="match status" value="1"/>
</dbReference>
<keyword evidence="5" id="KW-1185">Reference proteome</keyword>
<evidence type="ECO:0000259" key="3">
    <source>
        <dbReference type="Pfam" id="PF10073"/>
    </source>
</evidence>
<evidence type="ECO:0000313" key="5">
    <source>
        <dbReference type="Proteomes" id="UP001595711"/>
    </source>
</evidence>
<evidence type="ECO:0000313" key="4">
    <source>
        <dbReference type="EMBL" id="MFC3674148.1"/>
    </source>
</evidence>
<accession>A0ABV7V9P1</accession>
<reference evidence="5" key="1">
    <citation type="journal article" date="2019" name="Int. J. Syst. Evol. Microbiol.">
        <title>The Global Catalogue of Microorganisms (GCM) 10K type strain sequencing project: providing services to taxonomists for standard genome sequencing and annotation.</title>
        <authorList>
            <consortium name="The Broad Institute Genomics Platform"/>
            <consortium name="The Broad Institute Genome Sequencing Center for Infectious Disease"/>
            <person name="Wu L."/>
            <person name="Ma J."/>
        </authorList>
    </citation>
    <scope>NUCLEOTIDE SEQUENCE [LARGE SCALE GENOMIC DNA]</scope>
    <source>
        <strain evidence="5">KCTC 42182</strain>
    </source>
</reference>
<dbReference type="Proteomes" id="UP001595711">
    <property type="component" value="Unassembled WGS sequence"/>
</dbReference>
<comment type="caution">
    <text evidence="4">The sequence shown here is derived from an EMBL/GenBank/DDBJ whole genome shotgun (WGS) entry which is preliminary data.</text>
</comment>
<dbReference type="InterPro" id="IPR018753">
    <property type="entry name" value="GapR-like"/>
</dbReference>
<keyword evidence="2" id="KW-0175">Coiled coil</keyword>
<evidence type="ECO:0000256" key="2">
    <source>
        <dbReference type="SAM" id="Coils"/>
    </source>
</evidence>
<protein>
    <recommendedName>
        <fullName evidence="1">UPF0335 protein ACFOOQ_01255</fullName>
    </recommendedName>
</protein>
<proteinExistence type="inferred from homology"/>
<feature type="domain" description="GapR-like DNA-binding" evidence="3">
    <location>
        <begin position="12"/>
        <end position="82"/>
    </location>
</feature>
<dbReference type="RefSeq" id="WP_379720573.1">
    <property type="nucleotide sequence ID" value="NZ_JBHRYJ010000001.1"/>
</dbReference>
<dbReference type="NCBIfam" id="NF010247">
    <property type="entry name" value="PRK13694.1"/>
    <property type="match status" value="1"/>
</dbReference>
<dbReference type="HAMAP" id="MF_00797">
    <property type="entry name" value="UPF0335"/>
    <property type="match status" value="1"/>
</dbReference>
<gene>
    <name evidence="4" type="ORF">ACFOOQ_01255</name>
</gene>
<name>A0ABV7V9P1_9PROT</name>
<dbReference type="EMBL" id="JBHRYJ010000001">
    <property type="protein sequence ID" value="MFC3674148.1"/>
    <property type="molecule type" value="Genomic_DNA"/>
</dbReference>
<comment type="similarity">
    <text evidence="1">Belongs to the UPF0335 family.</text>
</comment>
<organism evidence="4 5">
    <name type="scientific">Ferrovibrio xuzhouensis</name>
    <dbReference type="NCBI Taxonomy" id="1576914"/>
    <lineage>
        <taxon>Bacteria</taxon>
        <taxon>Pseudomonadati</taxon>
        <taxon>Pseudomonadota</taxon>
        <taxon>Alphaproteobacteria</taxon>
        <taxon>Rhodospirillales</taxon>
        <taxon>Rhodospirillaceae</taxon>
        <taxon>Ferrovibrio</taxon>
    </lineage>
</organism>
<sequence>MATKLISGNFSADQLNQLVARIERLEEEKKALADDIKEVYAEAKAHGFDVKILRQVIRLRKLDRAELAEQESLLQVYMDALGMQTDAQAAE</sequence>
<dbReference type="InterPro" id="IPR046367">
    <property type="entry name" value="GapR-like_DNA-bd"/>
</dbReference>